<evidence type="ECO:0000256" key="8">
    <source>
        <dbReference type="ARBA" id="ARBA00022679"/>
    </source>
</evidence>
<keyword evidence="7" id="KW-0507">mRNA processing</keyword>
<evidence type="ECO:0000256" key="19">
    <source>
        <dbReference type="ARBA" id="ARBA00024494"/>
    </source>
</evidence>
<keyword evidence="14" id="KW-0946">Virion</keyword>
<dbReference type="PROSITE" id="PS50526">
    <property type="entry name" value="RDRP_SSRNA_NEG_NONSEG"/>
    <property type="match status" value="1"/>
</dbReference>
<name>A0A9E8AAP2_9RHAB</name>
<dbReference type="GO" id="GO:0030430">
    <property type="term" value="C:host cell cytoplasm"/>
    <property type="evidence" value="ECO:0007669"/>
    <property type="project" value="UniProtKB-SubCell"/>
</dbReference>
<feature type="domain" description="Mononegavirus-type SAM-dependent 2'-O-MTase" evidence="28">
    <location>
        <begin position="1690"/>
        <end position="1885"/>
    </location>
</feature>
<dbReference type="InterPro" id="IPR026890">
    <property type="entry name" value="Mononeg_mRNAcap"/>
</dbReference>
<evidence type="ECO:0000256" key="7">
    <source>
        <dbReference type="ARBA" id="ARBA00022664"/>
    </source>
</evidence>
<dbReference type="Pfam" id="PF14318">
    <property type="entry name" value="Mononeg_mRNAcap"/>
    <property type="match status" value="1"/>
</dbReference>
<dbReference type="InterPro" id="IPR039736">
    <property type="entry name" value="L_poly_C"/>
</dbReference>
<evidence type="ECO:0000256" key="9">
    <source>
        <dbReference type="ARBA" id="ARBA00022691"/>
    </source>
</evidence>
<dbReference type="GO" id="GO:0003968">
    <property type="term" value="F:RNA-directed RNA polymerase activity"/>
    <property type="evidence" value="ECO:0007669"/>
    <property type="project" value="UniProtKB-KW"/>
</dbReference>
<evidence type="ECO:0000256" key="17">
    <source>
        <dbReference type="ARBA" id="ARBA00023200"/>
    </source>
</evidence>
<proteinExistence type="predicted"/>
<evidence type="ECO:0000256" key="12">
    <source>
        <dbReference type="ARBA" id="ARBA00022801"/>
    </source>
</evidence>
<dbReference type="GO" id="GO:0005524">
    <property type="term" value="F:ATP binding"/>
    <property type="evidence" value="ECO:0007669"/>
    <property type="project" value="UniProtKB-KW"/>
</dbReference>
<feature type="domain" description="RdRp catalytic" evidence="27">
    <location>
        <begin position="593"/>
        <end position="774"/>
    </location>
</feature>
<dbReference type="EC" id="2.1.1.375" evidence="21"/>
<keyword evidence="10" id="KW-0548">Nucleotidyltransferase</keyword>
<evidence type="ECO:0000256" key="16">
    <source>
        <dbReference type="ARBA" id="ARBA00023042"/>
    </source>
</evidence>
<evidence type="ECO:0000259" key="27">
    <source>
        <dbReference type="PROSITE" id="PS50526"/>
    </source>
</evidence>
<keyword evidence="6" id="KW-0489">Methyltransferase</keyword>
<comment type="catalytic activity">
    <reaction evidence="20">
        <text>a 5'-end (5'-triphosphoguanosine)-(2'-O-methyladenylyl)-adenylyl-cytidylyl-adenosine in mRNA + S-adenosyl-L-methionine = a 5'-end (N(7)-methyl 5'-triphosphoguanosine)-(2'-O-methyladenylyl)-adenylyl-cytidylyl-adenosine in mRNA + S-adenosyl-L-homocysteine</text>
        <dbReference type="Rhea" id="RHEA:65440"/>
        <dbReference type="Rhea" id="RHEA-COMP:16798"/>
        <dbReference type="Rhea" id="RHEA-COMP:16801"/>
        <dbReference type="ChEBI" id="CHEBI:57856"/>
        <dbReference type="ChEBI" id="CHEBI:59789"/>
        <dbReference type="ChEBI" id="CHEBI:156482"/>
        <dbReference type="ChEBI" id="CHEBI:156483"/>
    </reaction>
</comment>
<keyword evidence="15" id="KW-0693">Viral RNA replication</keyword>
<comment type="catalytic activity">
    <reaction evidence="26">
        <text>GTP + H2O = GDP + phosphate + H(+)</text>
        <dbReference type="Rhea" id="RHEA:19669"/>
        <dbReference type="ChEBI" id="CHEBI:15377"/>
        <dbReference type="ChEBI" id="CHEBI:15378"/>
        <dbReference type="ChEBI" id="CHEBI:37565"/>
        <dbReference type="ChEBI" id="CHEBI:43474"/>
        <dbReference type="ChEBI" id="CHEBI:58189"/>
    </reaction>
</comment>
<evidence type="ECO:0000259" key="28">
    <source>
        <dbReference type="PROSITE" id="PS51590"/>
    </source>
</evidence>
<accession>A0A9E8AAP2</accession>
<evidence type="ECO:0000313" key="29">
    <source>
        <dbReference type="EMBL" id="UYL95616.1"/>
    </source>
</evidence>
<evidence type="ECO:0000256" key="10">
    <source>
        <dbReference type="ARBA" id="ARBA00022695"/>
    </source>
</evidence>
<keyword evidence="12" id="KW-0378">Hydrolase</keyword>
<evidence type="ECO:0000256" key="14">
    <source>
        <dbReference type="ARBA" id="ARBA00022844"/>
    </source>
</evidence>
<keyword evidence="13" id="KW-0067">ATP-binding</keyword>
<dbReference type="Pfam" id="PF00946">
    <property type="entry name" value="Mononeg_RNA_pol"/>
    <property type="match status" value="1"/>
</dbReference>
<evidence type="ECO:0000256" key="22">
    <source>
        <dbReference type="ARBA" id="ARBA00030436"/>
    </source>
</evidence>
<keyword evidence="8" id="KW-0808">Transferase</keyword>
<evidence type="ECO:0000256" key="3">
    <source>
        <dbReference type="ARBA" id="ARBA00012494"/>
    </source>
</evidence>
<keyword evidence="9" id="KW-0949">S-adenosyl-L-methionine</keyword>
<evidence type="ECO:0000256" key="1">
    <source>
        <dbReference type="ARBA" id="ARBA00004192"/>
    </source>
</evidence>
<dbReference type="InterPro" id="IPR014023">
    <property type="entry name" value="Mononeg_RNA_pol_cat"/>
</dbReference>
<dbReference type="PROSITE" id="PS51590">
    <property type="entry name" value="SAM_MT_MNV_L"/>
    <property type="match status" value="1"/>
</dbReference>
<protein>
    <recommendedName>
        <fullName evidence="23">Replicase</fullName>
        <ecNumber evidence="21">2.1.1.375</ecNumber>
        <ecNumber evidence="3">2.7.7.48</ecNumber>
        <ecNumber evidence="4">2.7.7.88</ecNumber>
    </recommendedName>
    <alternativeName>
        <fullName evidence="22">Transcriptase</fullName>
    </alternativeName>
</protein>
<keyword evidence="16" id="KW-0506">mRNA capping</keyword>
<evidence type="ECO:0000256" key="20">
    <source>
        <dbReference type="ARBA" id="ARBA00024499"/>
    </source>
</evidence>
<comment type="subcellular location">
    <subcellularLocation>
        <location evidence="1">Host cytoplasm</location>
    </subcellularLocation>
    <subcellularLocation>
        <location evidence="2">Virion</location>
    </subcellularLocation>
</comment>
<keyword evidence="17" id="KW-1035">Host cytoplasm</keyword>
<evidence type="ECO:0000256" key="26">
    <source>
        <dbReference type="ARBA" id="ARBA00048548"/>
    </source>
</evidence>
<dbReference type="EC" id="2.7.7.48" evidence="3"/>
<reference evidence="29" key="1">
    <citation type="submission" date="2022-05" db="EMBL/GenBank/DDBJ databases">
        <authorList>
            <person name="Cao W."/>
            <person name="Jia N."/>
            <person name="Lam T.T.-Y."/>
            <person name="Ni X."/>
            <person name="Liu J."/>
        </authorList>
    </citation>
    <scope>NUCLEOTIDE SEQUENCE</scope>
    <source>
        <strain evidence="29">TIGMIC 1</strain>
    </source>
</reference>
<evidence type="ECO:0000256" key="11">
    <source>
        <dbReference type="ARBA" id="ARBA00022741"/>
    </source>
</evidence>
<evidence type="ECO:0000256" key="6">
    <source>
        <dbReference type="ARBA" id="ARBA00022603"/>
    </source>
</evidence>
<evidence type="ECO:0000256" key="25">
    <source>
        <dbReference type="ARBA" id="ARBA00047370"/>
    </source>
</evidence>
<evidence type="ECO:0000256" key="2">
    <source>
        <dbReference type="ARBA" id="ARBA00004328"/>
    </source>
</evidence>
<evidence type="ECO:0000256" key="24">
    <source>
        <dbReference type="ARBA" id="ARBA00047332"/>
    </source>
</evidence>
<keyword evidence="11" id="KW-0547">Nucleotide-binding</keyword>
<dbReference type="Pfam" id="PF14314">
    <property type="entry name" value="Methyltrans_Mon_2nd"/>
    <property type="match status" value="1"/>
</dbReference>
<dbReference type="InterPro" id="IPR039530">
    <property type="entry name" value="L_methyltransferase_rhabdo"/>
</dbReference>
<evidence type="ECO:0000256" key="13">
    <source>
        <dbReference type="ARBA" id="ARBA00022840"/>
    </source>
</evidence>
<organism evidence="29">
    <name type="scientific">Lhasa Rhabd tick virus 1</name>
    <dbReference type="NCBI Taxonomy" id="2972334"/>
    <lineage>
        <taxon>Viruses</taxon>
        <taxon>Riboviria</taxon>
        <taxon>Orthornavirae</taxon>
        <taxon>Negarnaviricota</taxon>
        <taxon>Haploviricotina</taxon>
        <taxon>Monjiviricetes</taxon>
        <taxon>Mononegavirales</taxon>
        <taxon>Rhabdoviridae</taxon>
    </lineage>
</organism>
<evidence type="ECO:0000256" key="18">
    <source>
        <dbReference type="ARBA" id="ARBA00023268"/>
    </source>
</evidence>
<comment type="catalytic activity">
    <reaction evidence="24">
        <text>a 5'-end (5'-triphosphoguanosine)-adenylyl-adenylyl-cytidylyl-adenosine in mRNA + S-adenosyl-L-methionine = a 5'-end (5'-triphosphoguanosine)-(2'-O-methyladenylyl)-adenylyl-cytidylyl-adenosine in mRNA + S-adenosyl-L-homocysteine + H(+)</text>
        <dbReference type="Rhea" id="RHEA:65380"/>
        <dbReference type="Rhea" id="RHEA-COMP:16797"/>
        <dbReference type="Rhea" id="RHEA-COMP:16801"/>
        <dbReference type="ChEBI" id="CHEBI:15378"/>
        <dbReference type="ChEBI" id="CHEBI:57856"/>
        <dbReference type="ChEBI" id="CHEBI:59789"/>
        <dbReference type="ChEBI" id="CHEBI:156482"/>
        <dbReference type="ChEBI" id="CHEBI:156484"/>
    </reaction>
</comment>
<comment type="catalytic activity">
    <reaction evidence="19">
        <text>a 5'-end triphospho-adenylyl-adenylyl-cytidylyl-adenosine in mRNA + GDP + H(+) = a 5'-end (5'-triphosphoguanosine)-adenylyl-adenylyl-cytidylyl-adenosine in mRNA + diphosphate</text>
        <dbReference type="Rhea" id="RHEA:65436"/>
        <dbReference type="Rhea" id="RHEA-COMP:16797"/>
        <dbReference type="Rhea" id="RHEA-COMP:16799"/>
        <dbReference type="ChEBI" id="CHEBI:15378"/>
        <dbReference type="ChEBI" id="CHEBI:33019"/>
        <dbReference type="ChEBI" id="CHEBI:58189"/>
        <dbReference type="ChEBI" id="CHEBI:156484"/>
        <dbReference type="ChEBI" id="CHEBI:156503"/>
        <dbReference type="EC" id="2.7.7.88"/>
    </reaction>
</comment>
<dbReference type="InterPro" id="IPR025786">
    <property type="entry name" value="Mononega_L_MeTrfase"/>
</dbReference>
<sequence>MDRYLWSAALLEQEEGLSGDSGRRYQLFPSTHLDSALRSEPYDAALCEGKTVPKRYQQEAKEGASLRRSGLLGLSTRDPPKALISVLHALGSNYECLPKLFSLRSYLSTGLLNSRVQHEALGLLPGIQAPVGQVADDLMLQVEPEWRVRNLCNLLAAESAKKIQRSPRPHPLLGLSNVDGFLEIRMGHLFILLGEKMTLFILGADQYLLSRDSLLLLSDLATQRFILKYACLLAEVSHSPVYPAYPTVARFIEIGDNLILQLGNLGFNVLKNVEGLIMGVLLHTTEENILDSETFVSSVKEDMLQEVRDSSDSERQGERCVNLISEMTALLYQTSYNPHHLSQLFGLYRIWGHPVVDVLGGLQQLKDLSTGFKSYDPMTAAAVGWKFKEVLCSSYRKRHGCWPQLYLEKLPTSSFLHETITNNWTLEIGNPRYQMSDWELVEGRKTFECESSFNMSTLISDKALSLDRDQVVQMIKTHKHIGFSTDRRVLIKWLESDMVSAKEFLETIDKQGIPLNCLIIGVTPKERELKVKARMFSLMSLLVRMYIVITESLIADNILPYFPQITMVDDLLTLLKKIYTSTKDLGPLLQRIVEIVTNIDFEKWNSNERKEANDPVFIFLDQLFGFQRIFQLTHQIFYESTVYLADNSILPEIHGDELVDGPTVWRRHAGGFEGLRQKGWTLHTVCALLLAADKNGLKAKIMGQGDNQVIIVSLPGQQSHETIEDALDRIRRTYEQFKQDLYRVFEDLSLPIKKSETWSSSTIFAYGKMLIRSGCPLSMSLKKICRCFPYSNEGFPSLDTSVSTIFANCQAGAMTDLTPEISFIVASSEVGYCVRSHLEYSIALKQGLKTVSVLRIPVHGGTRPAELISSEQDKLISLLLLFPGSLGGLPIMFLCDYAVRGFPDPLSKDISVLMKLCAVVPRSWTPLLAAWMIPEIPDEIKVQDFLESPLSIPLVSGPTIEGIVKGECQKFLESADWIKNEYFRTFFTIASEDCEEYISYLLSFRPMWPRLISDIYDATLWGYARGVVGRVNHTATIQSLAMRRSSSSTVARIARSERKRWTRLLTALCREEHRGIPACGANHARALRRRWGLGTLHGVTVPHPLEIFRPYTVGESVCEGCLSRPGYILVKIDERVRGMSVSETAMTLGPGVPYIGSYTKEKIQPGLDQTIKNPDPLSLRAIKIQRVIGWFVPSDSTLAETCREVLRSITDLDPRILETQYATGTGSGEHRYQDVFTKHGGFHGGLYTPATYMHVSTNSLSQYSKGGKNVTLHFQASMCWSQTVAIHRMINGLTADRRSQPIHMHEVCPHCIIEVEDCLDPEPLEHRASPISLPNNPLCWIPRSSVQLSSLHVPRSSPMLSREMILKETEQIGYMMLGLRLAEAVLSRELGVQDLSGPSEIFPMVWTLRVNPCQLLRLVGCLLIAGAMFTKIGEDSGRRGSGLQGLIESCTRMILEARTSSWEPLVSLWTFPEVRARIYSEYPIADPPHSAPYTIGAISRAIEDLFGHLLQTVGERDLQQWNSLIFSLPSSRRGLSTGWLKLTSQILCAPESEGSRLTALWHIKKAISLLGPLEDYICTDPYMTLSTCLLDQSDMSLMTVQLLESGLAQQREPLPICNASLDFIMKRMPSVPNTHGACDPCVPNELLRGLPKAGRVICSVLEWDGPPLTMLVEGESYVSRASSYAKHCMRPVANITTAHYKYLDILRYLSLTEIDTAAVLGDGTGGVTALLMRIFPGAKVYYNTLVDIKGVIPHSVPSFTPPALDMLSGAQDNLLQFPRSLEVETDITSPTFPSTVASLLENSVSIVLCDAEGGGWDKPGKGARLSHSICSICVKTGCEACVFKTYASNLSLTEAQLQLFSSVYLDVKVYKSDFSGEGSSEVFILCNGLRHDATVPLRPEEGEAGTYVSGKQLHPTTKLRLGIGIKRALDMSSVIDMTAGNAYTRLLCHGMGRSLLTRRLRFMTFGALETMETACGVISRISVIITAARRSYAPVDVGVRFTKHRTLPSFLSEGLQMRLIFSYIAALCPGRLDENGLRSLETQLQRTKMIVYRTQSGSWGYGLVVKDATMPRGVREHDNNWVRSPRYGKVFFQCIGALMFQREDMPCYILPQLSLEKLRLQLPGHLVPSGYELRKRITGPNKEVSLEEVLVPSY</sequence>
<dbReference type="GO" id="GO:0004482">
    <property type="term" value="F:mRNA 5'-cap (guanine-N7-)-methyltransferase activity"/>
    <property type="evidence" value="ECO:0007669"/>
    <property type="project" value="InterPro"/>
</dbReference>
<comment type="catalytic activity">
    <reaction evidence="25">
        <text>a 5'-end (5'-triphosphoguanosine)-adenylyl-adenylyl-cytidylyl-adenosine in mRNA + 2 S-adenosyl-L-methionine = a 5'-end (N(7)-methyl 5'-triphosphoguanosine)-(2'-O-methyladenylyl)-adenylyl-cytidylyl-adenosine in mRNA + 2 S-adenosyl-L-homocysteine + H(+)</text>
        <dbReference type="Rhea" id="RHEA:65376"/>
        <dbReference type="Rhea" id="RHEA-COMP:16797"/>
        <dbReference type="Rhea" id="RHEA-COMP:16798"/>
        <dbReference type="ChEBI" id="CHEBI:15378"/>
        <dbReference type="ChEBI" id="CHEBI:57856"/>
        <dbReference type="ChEBI" id="CHEBI:59789"/>
        <dbReference type="ChEBI" id="CHEBI:156483"/>
        <dbReference type="ChEBI" id="CHEBI:156484"/>
        <dbReference type="EC" id="2.1.1.375"/>
    </reaction>
</comment>
<dbReference type="EC" id="2.7.7.88" evidence="4"/>
<evidence type="ECO:0000256" key="15">
    <source>
        <dbReference type="ARBA" id="ARBA00022953"/>
    </source>
</evidence>
<dbReference type="GO" id="GO:0016787">
    <property type="term" value="F:hydrolase activity"/>
    <property type="evidence" value="ECO:0007669"/>
    <property type="project" value="UniProtKB-KW"/>
</dbReference>
<evidence type="ECO:0000256" key="21">
    <source>
        <dbReference type="ARBA" id="ARBA00026099"/>
    </source>
</evidence>
<evidence type="ECO:0000256" key="5">
    <source>
        <dbReference type="ARBA" id="ARBA00022484"/>
    </source>
</evidence>
<dbReference type="EMBL" id="ON746532">
    <property type="protein sequence ID" value="UYL95616.1"/>
    <property type="molecule type" value="Viral_cRNA"/>
</dbReference>
<keyword evidence="5 29" id="KW-0696">RNA-directed RNA polymerase</keyword>
<evidence type="ECO:0000256" key="4">
    <source>
        <dbReference type="ARBA" id="ARBA00012582"/>
    </source>
</evidence>
<keyword evidence="18" id="KW-0511">Multifunctional enzyme</keyword>
<dbReference type="NCBIfam" id="TIGR04198">
    <property type="entry name" value="paramyx_RNAcap"/>
    <property type="match status" value="1"/>
</dbReference>
<dbReference type="GO" id="GO:0044423">
    <property type="term" value="C:virion component"/>
    <property type="evidence" value="ECO:0007669"/>
    <property type="project" value="UniProtKB-KW"/>
</dbReference>
<evidence type="ECO:0000256" key="23">
    <source>
        <dbReference type="ARBA" id="ARBA00031012"/>
    </source>
</evidence>